<dbReference type="RefSeq" id="WP_150891612.1">
    <property type="nucleotide sequence ID" value="NZ_VYUY01000003.1"/>
</dbReference>
<dbReference type="Proteomes" id="UP000326838">
    <property type="component" value="Unassembled WGS sequence"/>
</dbReference>
<keyword evidence="2" id="KW-1185">Reference proteome</keyword>
<accession>A0A5N0TNB0</accession>
<dbReference type="EMBL" id="VYUY01000003">
    <property type="protein sequence ID" value="KAA9135758.1"/>
    <property type="molecule type" value="Genomic_DNA"/>
</dbReference>
<protein>
    <submittedName>
        <fullName evidence="1">GAF domain-containing protein</fullName>
    </submittedName>
</protein>
<reference evidence="2" key="1">
    <citation type="submission" date="2019-09" db="EMBL/GenBank/DDBJ databases">
        <title>Mumia zhuanghuii sp. nov. isolated from the intestinal contents of plateau pika (Ochotona curzoniae) in the Qinghai-Tibet plateau of China.</title>
        <authorList>
            <person name="Tian Z."/>
        </authorList>
    </citation>
    <scope>NUCLEOTIDE SEQUENCE [LARGE SCALE GENOMIC DNA]</scope>
    <source>
        <strain evidence="2">L-033</strain>
    </source>
</reference>
<organism evidence="1 2">
    <name type="scientific">Microbacterium caowuchunii</name>
    <dbReference type="NCBI Taxonomy" id="2614638"/>
    <lineage>
        <taxon>Bacteria</taxon>
        <taxon>Bacillati</taxon>
        <taxon>Actinomycetota</taxon>
        <taxon>Actinomycetes</taxon>
        <taxon>Micrococcales</taxon>
        <taxon>Microbacteriaceae</taxon>
        <taxon>Microbacterium</taxon>
    </lineage>
</organism>
<evidence type="ECO:0000313" key="1">
    <source>
        <dbReference type="EMBL" id="KAA9135758.1"/>
    </source>
</evidence>
<name>A0A5N0TNB0_9MICO</name>
<sequence length="164" mass="17584">MPHPVYRAPMRSRRDDVPPGAAVERALTAGLCGFGGALGTVPATAAEAARLAAVRHDERLARRIERFAAVPDAAHVWTRDEDGLFWLGRLTGGWRYDASPPAEAVDLVHVRPCHWAAAPVDPAAVPVAVWATFARGGRNWQEIHDPEVSALSAALWDGQKDGAA</sequence>
<proteinExistence type="predicted"/>
<gene>
    <name evidence="1" type="ORF">F6B40_00755</name>
</gene>
<evidence type="ECO:0000313" key="2">
    <source>
        <dbReference type="Proteomes" id="UP000326838"/>
    </source>
</evidence>
<comment type="caution">
    <text evidence="1">The sequence shown here is derived from an EMBL/GenBank/DDBJ whole genome shotgun (WGS) entry which is preliminary data.</text>
</comment>
<dbReference type="AlphaFoldDB" id="A0A5N0TNB0"/>